<dbReference type="RefSeq" id="WP_377550423.1">
    <property type="nucleotide sequence ID" value="NZ_JBHSBN010000022.1"/>
</dbReference>
<dbReference type="EMBL" id="JBHSBN010000022">
    <property type="protein sequence ID" value="MFC4109252.1"/>
    <property type="molecule type" value="Genomic_DNA"/>
</dbReference>
<evidence type="ECO:0000313" key="2">
    <source>
        <dbReference type="Proteomes" id="UP001595868"/>
    </source>
</evidence>
<accession>A0ABV8KTL4</accession>
<sequence length="470" mass="49531">MGARGRCGGGAAGPVGVDRVVARDSLGRVLVAAASRALRGEDCADLGRRPLLARFPGAPEVVRRVALRRATARAAVPGAQVGVLDADRVARWVVDQYPARCYPGVVLGSPHGAAVHLAAALGVPWLPAGFEVTVDWPGGAADDPLAAMAYGSRVVAPLLAADPGVRVRQVHDPAARGALCGSTVALTVRWRRLPDAYRRFLGTRIVPGAPVLLLRDARTWPVLDPGEGHSFQVGGPASGLDPGDFLPHGASIGRLLRAAGADLGRWDPPSANAPDGHCEYAVEPDLEAGLRDWARGVGSPLHRVLYPRPAALSAAVADLYRRWLRRAGKTGDRCVVECGRLLDPAQVIRAGLVPYWCESATARAVAGVEWWLAGSEPFSSVDVLPEPPGLRSPALAGLPQWLAVASFGRRRRMVDRTAARGYPVTPVPTRHATAVLRGQPYDLPSPAPLRAVDVLAELRDGGLPQGLLIC</sequence>
<evidence type="ECO:0000313" key="1">
    <source>
        <dbReference type="EMBL" id="MFC4109252.1"/>
    </source>
</evidence>
<proteinExistence type="predicted"/>
<reference evidence="2" key="1">
    <citation type="journal article" date="2019" name="Int. J. Syst. Evol. Microbiol.">
        <title>The Global Catalogue of Microorganisms (GCM) 10K type strain sequencing project: providing services to taxonomists for standard genome sequencing and annotation.</title>
        <authorList>
            <consortium name="The Broad Institute Genomics Platform"/>
            <consortium name="The Broad Institute Genome Sequencing Center for Infectious Disease"/>
            <person name="Wu L."/>
            <person name="Ma J."/>
        </authorList>
    </citation>
    <scope>NUCLEOTIDE SEQUENCE [LARGE SCALE GENOMIC DNA]</scope>
    <source>
        <strain evidence="2">2902at01</strain>
    </source>
</reference>
<keyword evidence="2" id="KW-1185">Reference proteome</keyword>
<gene>
    <name evidence="1" type="ORF">ACFOX0_25395</name>
</gene>
<comment type="caution">
    <text evidence="1">The sequence shown here is derived from an EMBL/GenBank/DDBJ whole genome shotgun (WGS) entry which is preliminary data.</text>
</comment>
<name>A0ABV8KTL4_9ACTN</name>
<dbReference type="Proteomes" id="UP001595868">
    <property type="component" value="Unassembled WGS sequence"/>
</dbReference>
<protein>
    <submittedName>
        <fullName evidence="1">Uncharacterized protein</fullName>
    </submittedName>
</protein>
<organism evidence="1 2">
    <name type="scientific">Micromonospora zhanjiangensis</name>
    <dbReference type="NCBI Taxonomy" id="1522057"/>
    <lineage>
        <taxon>Bacteria</taxon>
        <taxon>Bacillati</taxon>
        <taxon>Actinomycetota</taxon>
        <taxon>Actinomycetes</taxon>
        <taxon>Micromonosporales</taxon>
        <taxon>Micromonosporaceae</taxon>
        <taxon>Micromonospora</taxon>
    </lineage>
</organism>